<keyword evidence="3" id="KW-1185">Reference proteome</keyword>
<gene>
    <name evidence="2" type="ORF">ETAA1_05940</name>
</gene>
<name>A0A517XMI3_9BACT</name>
<protein>
    <submittedName>
        <fullName evidence="2">FG-GAP repeat protein</fullName>
    </submittedName>
</protein>
<dbReference type="AlphaFoldDB" id="A0A517XMI3"/>
<dbReference type="RefSeq" id="WP_145234160.1">
    <property type="nucleotide sequence ID" value="NZ_CP036273.1"/>
</dbReference>
<dbReference type="Proteomes" id="UP000319576">
    <property type="component" value="Chromosome"/>
</dbReference>
<dbReference type="InterPro" id="IPR028994">
    <property type="entry name" value="Integrin_alpha_N"/>
</dbReference>
<dbReference type="Pfam" id="PF13517">
    <property type="entry name" value="FG-GAP_3"/>
    <property type="match status" value="1"/>
</dbReference>
<dbReference type="SUPFAM" id="SSF69318">
    <property type="entry name" value="Integrin alpha N-terminal domain"/>
    <property type="match status" value="1"/>
</dbReference>
<dbReference type="EMBL" id="CP036273">
    <property type="protein sequence ID" value="QDU18701.1"/>
    <property type="molecule type" value="Genomic_DNA"/>
</dbReference>
<dbReference type="KEGG" id="uli:ETAA1_05940"/>
<sequence>MTRLAVTPLESRSVPAVLLPTTYAVGADTAAVAAAFDAGGATQFALDLGPAFSGGARVARANVGGDATDDLVVGTGPGTSTLVRVYDGATQQLVAEFAPFEAAFTGGVYVAAGDVSGDGVGDIVVTPDQGGGPRVKVYRGPTFAVSADFLGIDDANFRGGARPAIGDFNADGSGDVVVAAGFGGGPRVAVFSGGVSLQFFPRRLFNDFFVFESTLRNGAFVAAGDVNADGVADLVAAGGPGGAPRVLVLSGNGLRVGSVVPLANFFAGDQDSRNGVRVAVKNLDGDTRADVLTGTGPGGGNLVRVYTGVQLAVTASPNPSRESVAFPGLLTDGVFVG</sequence>
<keyword evidence="1" id="KW-0732">Signal</keyword>
<organism evidence="2 3">
    <name type="scientific">Urbifossiella limnaea</name>
    <dbReference type="NCBI Taxonomy" id="2528023"/>
    <lineage>
        <taxon>Bacteria</taxon>
        <taxon>Pseudomonadati</taxon>
        <taxon>Planctomycetota</taxon>
        <taxon>Planctomycetia</taxon>
        <taxon>Gemmatales</taxon>
        <taxon>Gemmataceae</taxon>
        <taxon>Urbifossiella</taxon>
    </lineage>
</organism>
<dbReference type="OrthoDB" id="8198236at2"/>
<dbReference type="InterPro" id="IPR013517">
    <property type="entry name" value="FG-GAP"/>
</dbReference>
<dbReference type="Gene3D" id="2.130.10.130">
    <property type="entry name" value="Integrin alpha, N-terminal"/>
    <property type="match status" value="2"/>
</dbReference>
<evidence type="ECO:0000313" key="2">
    <source>
        <dbReference type="EMBL" id="QDU18701.1"/>
    </source>
</evidence>
<reference evidence="2 3" key="1">
    <citation type="submission" date="2019-02" db="EMBL/GenBank/DDBJ databases">
        <title>Deep-cultivation of Planctomycetes and their phenomic and genomic characterization uncovers novel biology.</title>
        <authorList>
            <person name="Wiegand S."/>
            <person name="Jogler M."/>
            <person name="Boedeker C."/>
            <person name="Pinto D."/>
            <person name="Vollmers J."/>
            <person name="Rivas-Marin E."/>
            <person name="Kohn T."/>
            <person name="Peeters S.H."/>
            <person name="Heuer A."/>
            <person name="Rast P."/>
            <person name="Oberbeckmann S."/>
            <person name="Bunk B."/>
            <person name="Jeske O."/>
            <person name="Meyerdierks A."/>
            <person name="Storesund J.E."/>
            <person name="Kallscheuer N."/>
            <person name="Luecker S."/>
            <person name="Lage O.M."/>
            <person name="Pohl T."/>
            <person name="Merkel B.J."/>
            <person name="Hornburger P."/>
            <person name="Mueller R.-W."/>
            <person name="Bruemmer F."/>
            <person name="Labrenz M."/>
            <person name="Spormann A.M."/>
            <person name="Op den Camp H."/>
            <person name="Overmann J."/>
            <person name="Amann R."/>
            <person name="Jetten M.S.M."/>
            <person name="Mascher T."/>
            <person name="Medema M.H."/>
            <person name="Devos D.P."/>
            <person name="Kaster A.-K."/>
            <person name="Ovreas L."/>
            <person name="Rohde M."/>
            <person name="Galperin M.Y."/>
            <person name="Jogler C."/>
        </authorList>
    </citation>
    <scope>NUCLEOTIDE SEQUENCE [LARGE SCALE GENOMIC DNA]</scope>
    <source>
        <strain evidence="2 3">ETA_A1</strain>
    </source>
</reference>
<dbReference type="PANTHER" id="PTHR46580">
    <property type="entry name" value="SENSOR KINASE-RELATED"/>
    <property type="match status" value="1"/>
</dbReference>
<accession>A0A517XMI3</accession>
<evidence type="ECO:0000313" key="3">
    <source>
        <dbReference type="Proteomes" id="UP000319576"/>
    </source>
</evidence>
<proteinExistence type="predicted"/>
<evidence type="ECO:0000256" key="1">
    <source>
        <dbReference type="ARBA" id="ARBA00022729"/>
    </source>
</evidence>